<evidence type="ECO:0000313" key="1">
    <source>
        <dbReference type="EMBL" id="WAB81698.1"/>
    </source>
</evidence>
<sequence length="156" mass="16016">MAAGMLLLAGLAACAPFGSGPGRDAEAVSVVERAVESAVPEANGVFVTMAFSGPSDRTMRVRLYIDPIDDAALADAVDRAADEAWAVSPIDLVSITLEAVAGQRPEVPPGGVEQVITLRPVAEALGIQARLVASGRLILPEATLTTRYGPAGHGEE</sequence>
<dbReference type="EMBL" id="CP113089">
    <property type="protein sequence ID" value="WAB81698.1"/>
    <property type="molecule type" value="Genomic_DNA"/>
</dbReference>
<reference evidence="1" key="1">
    <citation type="submission" date="2022-11" db="EMBL/GenBank/DDBJ databases">
        <title>Description of Microcella daejonensis nov. sp, isolated from riverside soil.</title>
        <authorList>
            <person name="Molina K.M."/>
            <person name="Kim S.B."/>
        </authorList>
    </citation>
    <scope>NUCLEOTIDE SEQUENCE</scope>
    <source>
        <strain evidence="1">MMS21-STM12</strain>
    </source>
</reference>
<proteinExistence type="predicted"/>
<keyword evidence="2" id="KW-1185">Reference proteome</keyword>
<gene>
    <name evidence="1" type="ORF">OVN18_01375</name>
</gene>
<dbReference type="RefSeq" id="WP_267781484.1">
    <property type="nucleotide sequence ID" value="NZ_CP113089.1"/>
</dbReference>
<dbReference type="AlphaFoldDB" id="A0A9E8S8W1"/>
<accession>A0A9E8S8W1</accession>
<name>A0A9E8S8W1_9MICO</name>
<dbReference type="Proteomes" id="UP001164706">
    <property type="component" value="Chromosome"/>
</dbReference>
<organism evidence="1 2">
    <name type="scientific">Microcella daejeonensis</name>
    <dbReference type="NCBI Taxonomy" id="2994971"/>
    <lineage>
        <taxon>Bacteria</taxon>
        <taxon>Bacillati</taxon>
        <taxon>Actinomycetota</taxon>
        <taxon>Actinomycetes</taxon>
        <taxon>Micrococcales</taxon>
        <taxon>Microbacteriaceae</taxon>
        <taxon>Microcella</taxon>
    </lineage>
</organism>
<protein>
    <submittedName>
        <fullName evidence="1">Uncharacterized protein</fullName>
    </submittedName>
</protein>
<evidence type="ECO:0000313" key="2">
    <source>
        <dbReference type="Proteomes" id="UP001164706"/>
    </source>
</evidence>
<dbReference type="KEGG" id="mdb:OVN18_01375"/>